<proteinExistence type="predicted"/>
<dbReference type="EMBL" id="CP121308">
    <property type="protein sequence ID" value="WFP90760.1"/>
    <property type="molecule type" value="Genomic_DNA"/>
</dbReference>
<keyword evidence="2" id="KW-1185">Reference proteome</keyword>
<name>A0ABY8HGX7_ENSAD</name>
<gene>
    <name evidence="1" type="ORF">P4B07_19800</name>
</gene>
<accession>A0ABY8HGX7</accession>
<evidence type="ECO:0000313" key="2">
    <source>
        <dbReference type="Proteomes" id="UP001214094"/>
    </source>
</evidence>
<protein>
    <submittedName>
        <fullName evidence="1">Uncharacterized protein</fullName>
    </submittedName>
</protein>
<evidence type="ECO:0000313" key="1">
    <source>
        <dbReference type="EMBL" id="WFP90760.1"/>
    </source>
</evidence>
<sequence length="161" mass="18256">MIINFDQAAGNSNVKENQNEVLFYLIVLYGGANDLFLTSFDSDGDDAMSDSVFLYLFGMPRTEVVRRLRDLADDLDLTAKRDDIGASSVVIYDWALAKRAVPCLIGRAKGHPTIEDGHPLFSSELYYLDEERGIARTLSRWYQLGNRLDPDPWNQRYGGRQ</sequence>
<dbReference type="RefSeq" id="WP_234798721.1">
    <property type="nucleotide sequence ID" value="NZ_CP015880.1"/>
</dbReference>
<dbReference type="GeneID" id="29518373"/>
<dbReference type="Proteomes" id="UP001214094">
    <property type="component" value="Chromosome"/>
</dbReference>
<organism evidence="1 2">
    <name type="scientific">Ensifer adhaerens</name>
    <name type="common">Sinorhizobium morelense</name>
    <dbReference type="NCBI Taxonomy" id="106592"/>
    <lineage>
        <taxon>Bacteria</taxon>
        <taxon>Pseudomonadati</taxon>
        <taxon>Pseudomonadota</taxon>
        <taxon>Alphaproteobacteria</taxon>
        <taxon>Hyphomicrobiales</taxon>
        <taxon>Rhizobiaceae</taxon>
        <taxon>Sinorhizobium/Ensifer group</taxon>
        <taxon>Ensifer</taxon>
    </lineage>
</organism>
<reference evidence="1 2" key="1">
    <citation type="submission" date="2023-03" db="EMBL/GenBank/DDBJ databases">
        <title>Comparative genome and transcriptome analysis combination mining strategies for increasing vitamin B12 production of Ensifer adhaerens strain.</title>
        <authorList>
            <person name="Yongheng L."/>
        </authorList>
    </citation>
    <scope>NUCLEOTIDE SEQUENCE [LARGE SCALE GENOMIC DNA]</scope>
    <source>
        <strain evidence="1 2">Casida A-T305</strain>
    </source>
</reference>